<evidence type="ECO:0000313" key="4">
    <source>
        <dbReference type="EMBL" id="SEJ67790.1"/>
    </source>
</evidence>
<reference evidence="4 5" key="1">
    <citation type="submission" date="2016-10" db="EMBL/GenBank/DDBJ databases">
        <authorList>
            <person name="de Groot N.N."/>
        </authorList>
    </citation>
    <scope>NUCLEOTIDE SEQUENCE [LARGE SCALE GENOMIC DNA]</scope>
    <source>
        <strain evidence="4 5">DSM 2179</strain>
    </source>
</reference>
<keyword evidence="5" id="KW-1185">Reference proteome</keyword>
<dbReference type="InterPro" id="IPR009057">
    <property type="entry name" value="Homeodomain-like_sf"/>
</dbReference>
<dbReference type="GO" id="GO:0003677">
    <property type="term" value="F:DNA binding"/>
    <property type="evidence" value="ECO:0007669"/>
    <property type="project" value="UniProtKB-UniRule"/>
</dbReference>
<dbReference type="PANTHER" id="PTHR43479:SF11">
    <property type="entry name" value="ACREF_ENVCD OPERON REPRESSOR-RELATED"/>
    <property type="match status" value="1"/>
</dbReference>
<dbReference type="InterPro" id="IPR050624">
    <property type="entry name" value="HTH-type_Tx_Regulator"/>
</dbReference>
<feature type="domain" description="HTH tetR-type" evidence="3">
    <location>
        <begin position="7"/>
        <end position="67"/>
    </location>
</feature>
<dbReference type="Proteomes" id="UP000199662">
    <property type="component" value="Unassembled WGS sequence"/>
</dbReference>
<dbReference type="PROSITE" id="PS50977">
    <property type="entry name" value="HTH_TETR_2"/>
    <property type="match status" value="1"/>
</dbReference>
<dbReference type="EMBL" id="FNZK01000013">
    <property type="protein sequence ID" value="SEJ67790.1"/>
    <property type="molecule type" value="Genomic_DNA"/>
</dbReference>
<keyword evidence="1 2" id="KW-0238">DNA-binding</keyword>
<accession>A0A1H7B0Z0</accession>
<protein>
    <submittedName>
        <fullName evidence="4">Transcriptional regulator, TetR family</fullName>
    </submittedName>
</protein>
<evidence type="ECO:0000256" key="1">
    <source>
        <dbReference type="ARBA" id="ARBA00023125"/>
    </source>
</evidence>
<dbReference type="PANTHER" id="PTHR43479">
    <property type="entry name" value="ACREF/ENVCD OPERON REPRESSOR-RELATED"/>
    <property type="match status" value="1"/>
</dbReference>
<evidence type="ECO:0000256" key="2">
    <source>
        <dbReference type="PROSITE-ProRule" id="PRU00335"/>
    </source>
</evidence>
<evidence type="ECO:0000259" key="3">
    <source>
        <dbReference type="PROSITE" id="PS50977"/>
    </source>
</evidence>
<evidence type="ECO:0000313" key="5">
    <source>
        <dbReference type="Proteomes" id="UP000199662"/>
    </source>
</evidence>
<feature type="DNA-binding region" description="H-T-H motif" evidence="2">
    <location>
        <begin position="30"/>
        <end position="49"/>
    </location>
</feature>
<proteinExistence type="predicted"/>
<dbReference type="SUPFAM" id="SSF46689">
    <property type="entry name" value="Homeodomain-like"/>
    <property type="match status" value="1"/>
</dbReference>
<name>A0A1H7B0Z0_9FIRM</name>
<sequence>MNKNAGKQTELKIVNAFWTLYKNTEIEKITIKNITAESGIHRATFYRHFQDIYAVLEYIEAKLLDGLDNIYMGILKSDSDMTNYIRKIYELFRKDYEYLNILVRNQRDLNFSNKYRIYLKNKLPIIIQSENEHAKIVIDMMMTVIVEMIITWADEDILSFDEIVSILKGWSLEGFYPTLLTQYQVKTSIDPYKLTNS</sequence>
<dbReference type="Gene3D" id="1.10.357.10">
    <property type="entry name" value="Tetracycline Repressor, domain 2"/>
    <property type="match status" value="1"/>
</dbReference>
<gene>
    <name evidence="4" type="ORF">SAMN05660742_113102</name>
</gene>
<dbReference type="AlphaFoldDB" id="A0A1H7B0Z0"/>
<dbReference type="RefSeq" id="WP_019555533.1">
    <property type="nucleotide sequence ID" value="NZ_FNZK01000013.1"/>
</dbReference>
<dbReference type="STRING" id="84035.SAMN05660742_113102"/>
<organism evidence="4 5">
    <name type="scientific">Propionispira arboris</name>
    <dbReference type="NCBI Taxonomy" id="84035"/>
    <lineage>
        <taxon>Bacteria</taxon>
        <taxon>Bacillati</taxon>
        <taxon>Bacillota</taxon>
        <taxon>Negativicutes</taxon>
        <taxon>Selenomonadales</taxon>
        <taxon>Selenomonadaceae</taxon>
        <taxon>Propionispira</taxon>
    </lineage>
</organism>
<dbReference type="InterPro" id="IPR001647">
    <property type="entry name" value="HTH_TetR"/>
</dbReference>